<organism evidence="4 5">
    <name type="scientific">Treponema bryantii</name>
    <dbReference type="NCBI Taxonomy" id="163"/>
    <lineage>
        <taxon>Bacteria</taxon>
        <taxon>Pseudomonadati</taxon>
        <taxon>Spirochaetota</taxon>
        <taxon>Spirochaetia</taxon>
        <taxon>Spirochaetales</taxon>
        <taxon>Treponemataceae</taxon>
        <taxon>Treponema</taxon>
    </lineage>
</organism>
<keyword evidence="1" id="KW-1133">Transmembrane helix</keyword>
<dbReference type="Gene3D" id="3.20.20.450">
    <property type="entry name" value="EAL domain"/>
    <property type="match status" value="1"/>
</dbReference>
<feature type="transmembrane region" description="Helical" evidence="1">
    <location>
        <begin position="99"/>
        <end position="119"/>
    </location>
</feature>
<dbReference type="CDD" id="cd01948">
    <property type="entry name" value="EAL"/>
    <property type="match status" value="1"/>
</dbReference>
<dbReference type="Pfam" id="PF00990">
    <property type="entry name" value="GGDEF"/>
    <property type="match status" value="1"/>
</dbReference>
<dbReference type="Proteomes" id="UP000182360">
    <property type="component" value="Unassembled WGS sequence"/>
</dbReference>
<dbReference type="PROSITE" id="PS50887">
    <property type="entry name" value="GGDEF"/>
    <property type="match status" value="1"/>
</dbReference>
<name>A0A1H9A7X7_9SPIR</name>
<dbReference type="InterPro" id="IPR000160">
    <property type="entry name" value="GGDEF_dom"/>
</dbReference>
<feature type="transmembrane region" description="Helical" evidence="1">
    <location>
        <begin position="75"/>
        <end position="93"/>
    </location>
</feature>
<dbReference type="AlphaFoldDB" id="A0A1H9A7X7"/>
<keyword evidence="1" id="KW-0812">Transmembrane</keyword>
<sequence length="556" mass="62864">MKYLTRKNLRLLILSLLGIGCIIALRYSGKNPAPFFQFLSLKIPSNTKNGIISGSLSLICFLLVFTDYKKGFRIGLALNLISGANLLFGMIMSNSIISMPGLVTSIVSLVTLVTFYSFYRRIAVSNLTDYITSQGNRRSYVKEINEHIEAKKSFTLACIELEDFKHTNDVYGIQTGDYLIKKTAEKLSSILDKKDKMFRITGSKLAILFEPGESPEERLKSVIIPETIIVPSEDETLTETTCNISLGAGVVYSHPPYNYKNTASSILRNAETALAATRNLADNRICIFNENMENNDAKQREAEFLVKEGLKNNYFYLVYQPQFTTAEKKLRGFETLIRCRKPDCSIVSPVDFIPAAEKSNLIMKIDDFVLQTAMREFKPVLENNEKELIISINISAKTMGSKDFVSRLKSFIDEIQFPTDNLELEITEYSFFESLEITISNIKQLREMGVHIALDDFGTGYTSIKTLMTLPINILKIDKSLIDDIETSQSMRDVVDSVIYMGHVMNCEVVSEGVEKESQIDILNEHKCDFIQGFIWGKPIDFEEAKTMCNQEEFGI</sequence>
<dbReference type="InterPro" id="IPR050706">
    <property type="entry name" value="Cyclic-di-GMP_PDE-like"/>
</dbReference>
<dbReference type="InterPro" id="IPR029787">
    <property type="entry name" value="Nucleotide_cyclase"/>
</dbReference>
<dbReference type="InterPro" id="IPR035919">
    <property type="entry name" value="EAL_sf"/>
</dbReference>
<dbReference type="SUPFAM" id="SSF141868">
    <property type="entry name" value="EAL domain-like"/>
    <property type="match status" value="1"/>
</dbReference>
<evidence type="ECO:0000259" key="2">
    <source>
        <dbReference type="PROSITE" id="PS50883"/>
    </source>
</evidence>
<dbReference type="SMART" id="SM00267">
    <property type="entry name" value="GGDEF"/>
    <property type="match status" value="1"/>
</dbReference>
<dbReference type="NCBIfam" id="TIGR00254">
    <property type="entry name" value="GGDEF"/>
    <property type="match status" value="1"/>
</dbReference>
<dbReference type="PANTHER" id="PTHR33121:SF71">
    <property type="entry name" value="OXYGEN SENSOR PROTEIN DOSP"/>
    <property type="match status" value="1"/>
</dbReference>
<reference evidence="4 5" key="1">
    <citation type="submission" date="2016-10" db="EMBL/GenBank/DDBJ databases">
        <authorList>
            <person name="de Groot N.N."/>
        </authorList>
    </citation>
    <scope>NUCLEOTIDE SEQUENCE [LARGE SCALE GENOMIC DNA]</scope>
    <source>
        <strain evidence="4 5">B25</strain>
    </source>
</reference>
<evidence type="ECO:0000313" key="4">
    <source>
        <dbReference type="EMBL" id="SEP72641.1"/>
    </source>
</evidence>
<dbReference type="SMART" id="SM00052">
    <property type="entry name" value="EAL"/>
    <property type="match status" value="1"/>
</dbReference>
<accession>A0A1H9A7X7</accession>
<keyword evidence="1" id="KW-0472">Membrane</keyword>
<gene>
    <name evidence="4" type="ORF">SAMN04487977_101234</name>
</gene>
<evidence type="ECO:0000256" key="1">
    <source>
        <dbReference type="SAM" id="Phobius"/>
    </source>
</evidence>
<dbReference type="PROSITE" id="PS51257">
    <property type="entry name" value="PROKAR_LIPOPROTEIN"/>
    <property type="match status" value="1"/>
</dbReference>
<dbReference type="SUPFAM" id="SSF55073">
    <property type="entry name" value="Nucleotide cyclase"/>
    <property type="match status" value="1"/>
</dbReference>
<dbReference type="InterPro" id="IPR001633">
    <property type="entry name" value="EAL_dom"/>
</dbReference>
<dbReference type="GO" id="GO:0071111">
    <property type="term" value="F:cyclic-guanylate-specific phosphodiesterase activity"/>
    <property type="evidence" value="ECO:0007669"/>
    <property type="project" value="InterPro"/>
</dbReference>
<dbReference type="OrthoDB" id="366324at2"/>
<evidence type="ECO:0000313" key="5">
    <source>
        <dbReference type="Proteomes" id="UP000182360"/>
    </source>
</evidence>
<dbReference type="STRING" id="163.SAMN04487775_10431"/>
<dbReference type="PANTHER" id="PTHR33121">
    <property type="entry name" value="CYCLIC DI-GMP PHOSPHODIESTERASE PDEF"/>
    <property type="match status" value="1"/>
</dbReference>
<protein>
    <submittedName>
        <fullName evidence="4">Diguanylate cyclase (GGDEF) domain-containing protein</fullName>
    </submittedName>
</protein>
<evidence type="ECO:0000259" key="3">
    <source>
        <dbReference type="PROSITE" id="PS50887"/>
    </source>
</evidence>
<dbReference type="RefSeq" id="WP_074640116.1">
    <property type="nucleotide sequence ID" value="NZ_FOFU01000001.1"/>
</dbReference>
<dbReference type="Pfam" id="PF00563">
    <property type="entry name" value="EAL"/>
    <property type="match status" value="1"/>
</dbReference>
<dbReference type="Gene3D" id="3.30.70.270">
    <property type="match status" value="1"/>
</dbReference>
<proteinExistence type="predicted"/>
<feature type="domain" description="GGDEF" evidence="3">
    <location>
        <begin position="152"/>
        <end position="290"/>
    </location>
</feature>
<dbReference type="PROSITE" id="PS50883">
    <property type="entry name" value="EAL"/>
    <property type="match status" value="1"/>
</dbReference>
<feature type="domain" description="EAL" evidence="2">
    <location>
        <begin position="299"/>
        <end position="553"/>
    </location>
</feature>
<keyword evidence="5" id="KW-1185">Reference proteome</keyword>
<dbReference type="InterPro" id="IPR043128">
    <property type="entry name" value="Rev_trsase/Diguanyl_cyclase"/>
</dbReference>
<feature type="transmembrane region" description="Helical" evidence="1">
    <location>
        <begin position="50"/>
        <end position="68"/>
    </location>
</feature>
<dbReference type="EMBL" id="FOFU01000001">
    <property type="protein sequence ID" value="SEP72641.1"/>
    <property type="molecule type" value="Genomic_DNA"/>
</dbReference>